<dbReference type="Proteomes" id="UP001355207">
    <property type="component" value="Chromosome 7"/>
</dbReference>
<reference evidence="3 4" key="1">
    <citation type="submission" date="2024-01" db="EMBL/GenBank/DDBJ databases">
        <title>Comparative genomics of Cryptococcus and Kwoniella reveals pathogenesis evolution and contrasting modes of karyotype evolution via chromosome fusion or intercentromeric recombination.</title>
        <authorList>
            <person name="Coelho M.A."/>
            <person name="David-Palma M."/>
            <person name="Shea T."/>
            <person name="Bowers K."/>
            <person name="McGinley-Smith S."/>
            <person name="Mohammad A.W."/>
            <person name="Gnirke A."/>
            <person name="Yurkov A.M."/>
            <person name="Nowrousian M."/>
            <person name="Sun S."/>
            <person name="Cuomo C.A."/>
            <person name="Heitman J."/>
        </authorList>
    </citation>
    <scope>NUCLEOTIDE SEQUENCE [LARGE SCALE GENOMIC DNA]</scope>
    <source>
        <strain evidence="3 4">CBS 6074</strain>
    </source>
</reference>
<proteinExistence type="predicted"/>
<dbReference type="GO" id="GO:0000307">
    <property type="term" value="C:cyclin-dependent protein kinase holoenzyme complex"/>
    <property type="evidence" value="ECO:0007669"/>
    <property type="project" value="TreeGrafter"/>
</dbReference>
<sequence length="391" mass="43197">MSSTAMSFYPSGTPSFEPMSPCFEDRTHPASLSVCGIHNPALLELIRTDVSREMVYYLADRTSSVIACSTKIAFPPSPPPTPSKDGYQSQTPGLPSLETFIAVVCEQSNVQVSTLLATLVYLERLRHRLPKVAKGMPCTRHRVFLATLIVAAKYLNDSSPKNKHWTKYAQMFSIAEINLMEKQLLYLLDYDLSINEDEIVENFQPFLSRYTFDSPYACSSSSASTPELPNTPPTPIRLPAQPTPSSIKRPNGHRRVSSKGDITYIAPPLDRSGSSSSLESDDMPLTPQQVSPPVMSKGHNSRSVSSAHVQLPPAIYEAPNSNSYSSLPRSMTTNSFRGYEGKQQSSVPAPVPAPVKEGFLNRLLRSDRRQKPRSRLEEDEETVAALSWTAI</sequence>
<feature type="region of interest" description="Disordered" evidence="1">
    <location>
        <begin position="221"/>
        <end position="301"/>
    </location>
</feature>
<dbReference type="SUPFAM" id="SSF47954">
    <property type="entry name" value="Cyclin-like"/>
    <property type="match status" value="1"/>
</dbReference>
<dbReference type="Pfam" id="PF00134">
    <property type="entry name" value="Cyclin_N"/>
    <property type="match status" value="1"/>
</dbReference>
<dbReference type="Gene3D" id="1.10.472.10">
    <property type="entry name" value="Cyclin-like"/>
    <property type="match status" value="1"/>
</dbReference>
<dbReference type="AlphaFoldDB" id="A0AAX4K0A9"/>
<dbReference type="GO" id="GO:0005634">
    <property type="term" value="C:nucleus"/>
    <property type="evidence" value="ECO:0007669"/>
    <property type="project" value="TreeGrafter"/>
</dbReference>
<dbReference type="GO" id="GO:0016538">
    <property type="term" value="F:cyclin-dependent protein serine/threonine kinase regulator activity"/>
    <property type="evidence" value="ECO:0007669"/>
    <property type="project" value="TreeGrafter"/>
</dbReference>
<dbReference type="PANTHER" id="PTHR15615:SF10">
    <property type="entry name" value="PHO85 CYCLIN-2-RELATED"/>
    <property type="match status" value="1"/>
</dbReference>
<name>A0AAX4K0A9_9TREE</name>
<accession>A0AAX4K0A9</accession>
<dbReference type="CDD" id="cd20557">
    <property type="entry name" value="CYCLIN_ScPCL1-like"/>
    <property type="match status" value="1"/>
</dbReference>
<feature type="compositionally biased region" description="Low complexity" evidence="1">
    <location>
        <begin position="267"/>
        <end position="278"/>
    </location>
</feature>
<keyword evidence="4" id="KW-1185">Reference proteome</keyword>
<dbReference type="InterPro" id="IPR006671">
    <property type="entry name" value="Cyclin_N"/>
</dbReference>
<dbReference type="PANTHER" id="PTHR15615">
    <property type="match status" value="1"/>
</dbReference>
<evidence type="ECO:0000256" key="1">
    <source>
        <dbReference type="SAM" id="MobiDB-lite"/>
    </source>
</evidence>
<evidence type="ECO:0000259" key="2">
    <source>
        <dbReference type="Pfam" id="PF00134"/>
    </source>
</evidence>
<feature type="domain" description="Cyclin N-terminal" evidence="2">
    <location>
        <begin position="96"/>
        <end position="193"/>
    </location>
</feature>
<gene>
    <name evidence="3" type="ORF">L201_005525</name>
</gene>
<dbReference type="EMBL" id="CP144104">
    <property type="protein sequence ID" value="WWC90589.1"/>
    <property type="molecule type" value="Genomic_DNA"/>
</dbReference>
<dbReference type="InterPro" id="IPR036915">
    <property type="entry name" value="Cyclin-like_sf"/>
</dbReference>
<evidence type="ECO:0000313" key="4">
    <source>
        <dbReference type="Proteomes" id="UP001355207"/>
    </source>
</evidence>
<protein>
    <recommendedName>
        <fullName evidence="2">Cyclin N-terminal domain-containing protein</fullName>
    </recommendedName>
</protein>
<dbReference type="GeneID" id="91096195"/>
<dbReference type="GO" id="GO:0019901">
    <property type="term" value="F:protein kinase binding"/>
    <property type="evidence" value="ECO:0007669"/>
    <property type="project" value="InterPro"/>
</dbReference>
<dbReference type="InterPro" id="IPR013922">
    <property type="entry name" value="Cyclin_PHO80-like"/>
</dbReference>
<organism evidence="3 4">
    <name type="scientific">Kwoniella dendrophila CBS 6074</name>
    <dbReference type="NCBI Taxonomy" id="1295534"/>
    <lineage>
        <taxon>Eukaryota</taxon>
        <taxon>Fungi</taxon>
        <taxon>Dikarya</taxon>
        <taxon>Basidiomycota</taxon>
        <taxon>Agaricomycotina</taxon>
        <taxon>Tremellomycetes</taxon>
        <taxon>Tremellales</taxon>
        <taxon>Cryptococcaceae</taxon>
        <taxon>Kwoniella</taxon>
    </lineage>
</organism>
<evidence type="ECO:0000313" key="3">
    <source>
        <dbReference type="EMBL" id="WWC90589.1"/>
    </source>
</evidence>
<dbReference type="RefSeq" id="XP_066077352.1">
    <property type="nucleotide sequence ID" value="XM_066221255.1"/>
</dbReference>